<evidence type="ECO:0000256" key="1">
    <source>
        <dbReference type="SAM" id="MobiDB-lite"/>
    </source>
</evidence>
<feature type="chain" id="PRO_5012025689" evidence="2">
    <location>
        <begin position="21"/>
        <end position="286"/>
    </location>
</feature>
<dbReference type="Gene3D" id="2.30.30.240">
    <property type="entry name" value="PRC-barrel domain"/>
    <property type="match status" value="1"/>
</dbReference>
<dbReference type="Pfam" id="PF05239">
    <property type="entry name" value="PRC"/>
    <property type="match status" value="1"/>
</dbReference>
<gene>
    <name evidence="4" type="ORF">SAMN05444389_103218</name>
</gene>
<accession>A0A1M7FS43</accession>
<reference evidence="5" key="1">
    <citation type="submission" date="2016-11" db="EMBL/GenBank/DDBJ databases">
        <authorList>
            <person name="Varghese N."/>
            <person name="Submissions S."/>
        </authorList>
    </citation>
    <scope>NUCLEOTIDE SEQUENCE [LARGE SCALE GENOMIC DNA]</scope>
    <source>
        <strain evidence="5">DSM 6637</strain>
    </source>
</reference>
<dbReference type="InterPro" id="IPR011033">
    <property type="entry name" value="PRC_barrel-like_sf"/>
</dbReference>
<dbReference type="OrthoDB" id="7876889at2"/>
<feature type="domain" description="PRC-barrel" evidence="3">
    <location>
        <begin position="213"/>
        <end position="267"/>
    </location>
</feature>
<organism evidence="4 5">
    <name type="scientific">Paracoccus solventivorans</name>
    <dbReference type="NCBI Taxonomy" id="53463"/>
    <lineage>
        <taxon>Bacteria</taxon>
        <taxon>Pseudomonadati</taxon>
        <taxon>Pseudomonadota</taxon>
        <taxon>Alphaproteobacteria</taxon>
        <taxon>Rhodobacterales</taxon>
        <taxon>Paracoccaceae</taxon>
        <taxon>Paracoccus</taxon>
    </lineage>
</organism>
<evidence type="ECO:0000256" key="2">
    <source>
        <dbReference type="SAM" id="SignalP"/>
    </source>
</evidence>
<dbReference type="AlphaFoldDB" id="A0A1M7FS43"/>
<protein>
    <submittedName>
        <fullName evidence="4">PRC-barrel domain-containing protein</fullName>
    </submittedName>
</protein>
<dbReference type="Proteomes" id="UP000184444">
    <property type="component" value="Unassembled WGS sequence"/>
</dbReference>
<dbReference type="InterPro" id="IPR027275">
    <property type="entry name" value="PRC-brl_dom"/>
</dbReference>
<feature type="region of interest" description="Disordered" evidence="1">
    <location>
        <begin position="85"/>
        <end position="152"/>
    </location>
</feature>
<dbReference type="STRING" id="53463.SAMN05444389_103218"/>
<evidence type="ECO:0000313" key="4">
    <source>
        <dbReference type="EMBL" id="SHM06894.1"/>
    </source>
</evidence>
<dbReference type="RefSeq" id="WP_073064294.1">
    <property type="nucleotide sequence ID" value="NZ_FRCK01000003.1"/>
</dbReference>
<feature type="compositionally biased region" description="Low complexity" evidence="1">
    <location>
        <begin position="86"/>
        <end position="152"/>
    </location>
</feature>
<name>A0A1M7FS43_9RHOB</name>
<evidence type="ECO:0000259" key="3">
    <source>
        <dbReference type="Pfam" id="PF05239"/>
    </source>
</evidence>
<keyword evidence="2" id="KW-0732">Signal</keyword>
<sequence>MKALLLAATSSLALTGFAMAQTPAPDGTATTTTESTTIVEDAATDLDNAAAGAADQLEDGADSAESAVDETVTTGTADVVEDAADSAESAADEAVTAGSGDAAVTTTTDTTTTTTDTTATTDTMGTDAPGSDVTPAPMTPADGTTTTTTDMTTTDTTGAVVVAPDVDAPALSADNPGMLGSWLLNRRIWTTNQPSSTVWDDPVLTERPAEWTDIAKVGDIVVDADGNVLGYVADIGGFLGIGAKQVLLGKDALHFVRIGDDAFFATNFTREELEALPDFDKSTVMQ</sequence>
<proteinExistence type="predicted"/>
<evidence type="ECO:0000313" key="5">
    <source>
        <dbReference type="Proteomes" id="UP000184444"/>
    </source>
</evidence>
<dbReference type="SUPFAM" id="SSF50346">
    <property type="entry name" value="PRC-barrel domain"/>
    <property type="match status" value="1"/>
</dbReference>
<keyword evidence="5" id="KW-1185">Reference proteome</keyword>
<feature type="signal peptide" evidence="2">
    <location>
        <begin position="1"/>
        <end position="20"/>
    </location>
</feature>
<dbReference type="EMBL" id="FRCK01000003">
    <property type="protein sequence ID" value="SHM06894.1"/>
    <property type="molecule type" value="Genomic_DNA"/>
</dbReference>